<comment type="caution">
    <text evidence="4">The sequence shown here is derived from an EMBL/GenBank/DDBJ whole genome shotgun (WGS) entry which is preliminary data.</text>
</comment>
<dbReference type="PIRSF" id="PIRSF005539">
    <property type="entry name" value="Pept_S33_TRI_F1"/>
    <property type="match status" value="1"/>
</dbReference>
<evidence type="ECO:0000259" key="3">
    <source>
        <dbReference type="Pfam" id="PF00561"/>
    </source>
</evidence>
<dbReference type="Pfam" id="PF00561">
    <property type="entry name" value="Abhydrolase_1"/>
    <property type="match status" value="1"/>
</dbReference>
<dbReference type="InterPro" id="IPR005945">
    <property type="entry name" value="Pro_imino_pep"/>
</dbReference>
<dbReference type="InterPro" id="IPR050266">
    <property type="entry name" value="AB_hydrolase_sf"/>
</dbReference>
<organism evidence="4 5">
    <name type="scientific">Rhodofomes roseus</name>
    <dbReference type="NCBI Taxonomy" id="34475"/>
    <lineage>
        <taxon>Eukaryota</taxon>
        <taxon>Fungi</taxon>
        <taxon>Dikarya</taxon>
        <taxon>Basidiomycota</taxon>
        <taxon>Agaricomycotina</taxon>
        <taxon>Agaricomycetes</taxon>
        <taxon>Polyporales</taxon>
        <taxon>Rhodofomes</taxon>
    </lineage>
</organism>
<dbReference type="InterPro" id="IPR029058">
    <property type="entry name" value="AB_hydrolase_fold"/>
</dbReference>
<dbReference type="Proteomes" id="UP000814176">
    <property type="component" value="Unassembled WGS sequence"/>
</dbReference>
<dbReference type="SUPFAM" id="SSF53474">
    <property type="entry name" value="alpha/beta-Hydrolases"/>
    <property type="match status" value="1"/>
</dbReference>
<name>A0ABQ8KBK1_9APHY</name>
<dbReference type="InterPro" id="IPR000073">
    <property type="entry name" value="AB_hydrolase_1"/>
</dbReference>
<dbReference type="NCBIfam" id="TIGR01250">
    <property type="entry name" value="pro_imino_pep_2"/>
    <property type="match status" value="1"/>
</dbReference>
<evidence type="ECO:0000256" key="1">
    <source>
        <dbReference type="ARBA" id="ARBA00010088"/>
    </source>
</evidence>
<protein>
    <submittedName>
        <fullName evidence="4">Proline-specific peptidase</fullName>
    </submittedName>
</protein>
<reference evidence="4 5" key="1">
    <citation type="journal article" date="2021" name="Environ. Microbiol.">
        <title>Gene family expansions and transcriptome signatures uncover fungal adaptations to wood decay.</title>
        <authorList>
            <person name="Hage H."/>
            <person name="Miyauchi S."/>
            <person name="Viragh M."/>
            <person name="Drula E."/>
            <person name="Min B."/>
            <person name="Chaduli D."/>
            <person name="Navarro D."/>
            <person name="Favel A."/>
            <person name="Norest M."/>
            <person name="Lesage-Meessen L."/>
            <person name="Balint B."/>
            <person name="Merenyi Z."/>
            <person name="de Eugenio L."/>
            <person name="Morin E."/>
            <person name="Martinez A.T."/>
            <person name="Baldrian P."/>
            <person name="Stursova M."/>
            <person name="Martinez M.J."/>
            <person name="Novotny C."/>
            <person name="Magnuson J.K."/>
            <person name="Spatafora J.W."/>
            <person name="Maurice S."/>
            <person name="Pangilinan J."/>
            <person name="Andreopoulos W."/>
            <person name="LaButti K."/>
            <person name="Hundley H."/>
            <person name="Na H."/>
            <person name="Kuo A."/>
            <person name="Barry K."/>
            <person name="Lipzen A."/>
            <person name="Henrissat B."/>
            <person name="Riley R."/>
            <person name="Ahrendt S."/>
            <person name="Nagy L.G."/>
            <person name="Grigoriev I.V."/>
            <person name="Martin F."/>
            <person name="Rosso M.N."/>
        </authorList>
    </citation>
    <scope>NUCLEOTIDE SEQUENCE [LARGE SCALE GENOMIC DNA]</scope>
    <source>
        <strain evidence="4 5">CIRM-BRFM 1785</strain>
    </source>
</reference>
<gene>
    <name evidence="4" type="ORF">C8Q71DRAFT_711126</name>
</gene>
<dbReference type="Gene3D" id="3.40.50.1820">
    <property type="entry name" value="alpha/beta hydrolase"/>
    <property type="match status" value="1"/>
</dbReference>
<keyword evidence="5" id="KW-1185">Reference proteome</keyword>
<feature type="domain" description="AB hydrolase-1" evidence="3">
    <location>
        <begin position="33"/>
        <end position="287"/>
    </location>
</feature>
<proteinExistence type="inferred from homology"/>
<evidence type="ECO:0000256" key="2">
    <source>
        <dbReference type="ARBA" id="ARBA00022801"/>
    </source>
</evidence>
<dbReference type="GeneID" id="72001523"/>
<accession>A0ABQ8KBK1</accession>
<sequence>MMAETGTIPFTYNQETYQTWYKVVGDISSDIRPVIALHGGPGFSHHYMLPHAELAKSRGIPVIFYDQIGNGESSHPANKPKEFWSLDLFMDELDNLLAHFRINDNFDLVGHSWGAMLALHYASHRQPQGLKHLVIVSGTPATELWVEGTTRLRKQLPPDVLDVLERHEAAGTTDSKEYQDALMVFYKKHVCTLDPWPKQLLQSFDVMGKDPTVYTTMWGSSEMSADGTLRTWTCVDQLHTIHCPTLLTNGRMDEAHDVNVMPMFNKLPRVKWVQFANSSHLAFFEEPERYIAVVSDFLLNA</sequence>
<comment type="similarity">
    <text evidence="1">Belongs to the peptidase S33 family.</text>
</comment>
<dbReference type="EMBL" id="JADCUA010000015">
    <property type="protein sequence ID" value="KAH9834534.1"/>
    <property type="molecule type" value="Genomic_DNA"/>
</dbReference>
<dbReference type="RefSeq" id="XP_047777065.1">
    <property type="nucleotide sequence ID" value="XM_047920791.1"/>
</dbReference>
<dbReference type="PANTHER" id="PTHR43798">
    <property type="entry name" value="MONOACYLGLYCEROL LIPASE"/>
    <property type="match status" value="1"/>
</dbReference>
<dbReference type="InterPro" id="IPR002410">
    <property type="entry name" value="Peptidase_S33"/>
</dbReference>
<evidence type="ECO:0000313" key="4">
    <source>
        <dbReference type="EMBL" id="KAH9834534.1"/>
    </source>
</evidence>
<keyword evidence="2" id="KW-0378">Hydrolase</keyword>
<evidence type="ECO:0000313" key="5">
    <source>
        <dbReference type="Proteomes" id="UP000814176"/>
    </source>
</evidence>
<dbReference type="PRINTS" id="PR00793">
    <property type="entry name" value="PROAMNOPTASE"/>
</dbReference>